<evidence type="ECO:0000313" key="2">
    <source>
        <dbReference type="WBParaSite" id="nRc.2.0.1.t21701-RA"/>
    </source>
</evidence>
<organism evidence="1 2">
    <name type="scientific">Romanomermis culicivorax</name>
    <name type="common">Nematode worm</name>
    <dbReference type="NCBI Taxonomy" id="13658"/>
    <lineage>
        <taxon>Eukaryota</taxon>
        <taxon>Metazoa</taxon>
        <taxon>Ecdysozoa</taxon>
        <taxon>Nematoda</taxon>
        <taxon>Enoplea</taxon>
        <taxon>Dorylaimia</taxon>
        <taxon>Mermithida</taxon>
        <taxon>Mermithoidea</taxon>
        <taxon>Mermithidae</taxon>
        <taxon>Romanomermis</taxon>
    </lineage>
</organism>
<dbReference type="Proteomes" id="UP000887565">
    <property type="component" value="Unplaced"/>
</dbReference>
<accession>A0A915J5I3</accession>
<dbReference type="AlphaFoldDB" id="A0A915J5I3"/>
<proteinExistence type="predicted"/>
<evidence type="ECO:0000313" key="1">
    <source>
        <dbReference type="Proteomes" id="UP000887565"/>
    </source>
</evidence>
<name>A0A915J5I3_ROMCU</name>
<protein>
    <submittedName>
        <fullName evidence="2">Uncharacterized protein</fullName>
    </submittedName>
</protein>
<keyword evidence="1" id="KW-1185">Reference proteome</keyword>
<dbReference type="WBParaSite" id="nRc.2.0.1.t21701-RA">
    <property type="protein sequence ID" value="nRc.2.0.1.t21701-RA"/>
    <property type="gene ID" value="nRc.2.0.1.g21701"/>
</dbReference>
<reference evidence="2" key="1">
    <citation type="submission" date="2022-11" db="UniProtKB">
        <authorList>
            <consortium name="WormBaseParasite"/>
        </authorList>
    </citation>
    <scope>IDENTIFICATION</scope>
</reference>
<sequence>MGKNTLFDIDASIIDAGNNDFQILLINKTSKGIKLQDNELIAKSKTMFAGRDFDEKIHQLQNEPQLKQQREPEFVKIVMQLVKELSIDREGQQKLMNVLLKHRLSFSMETDPLTIMHEAQHRIEAGSALPVQKRTPIMQQDIIQEHIKHIMDKRVIEPSRRPGAAPLFFMVGKLQYGLTT</sequence>